<reference evidence="2 3" key="1">
    <citation type="journal article" date="2011" name="Science">
        <title>The ecoresponsive genome of Daphnia pulex.</title>
        <authorList>
            <person name="Colbourne J.K."/>
            <person name="Pfrender M.E."/>
            <person name="Gilbert D."/>
            <person name="Thomas W.K."/>
            <person name="Tucker A."/>
            <person name="Oakley T.H."/>
            <person name="Tokishita S."/>
            <person name="Aerts A."/>
            <person name="Arnold G.J."/>
            <person name="Basu M.K."/>
            <person name="Bauer D.J."/>
            <person name="Caceres C.E."/>
            <person name="Carmel L."/>
            <person name="Casola C."/>
            <person name="Choi J.H."/>
            <person name="Detter J.C."/>
            <person name="Dong Q."/>
            <person name="Dusheyko S."/>
            <person name="Eads B.D."/>
            <person name="Frohlich T."/>
            <person name="Geiler-Samerotte K.A."/>
            <person name="Gerlach D."/>
            <person name="Hatcher P."/>
            <person name="Jogdeo S."/>
            <person name="Krijgsveld J."/>
            <person name="Kriventseva E.V."/>
            <person name="Kultz D."/>
            <person name="Laforsch C."/>
            <person name="Lindquist E."/>
            <person name="Lopez J."/>
            <person name="Manak J.R."/>
            <person name="Muller J."/>
            <person name="Pangilinan J."/>
            <person name="Patwardhan R.P."/>
            <person name="Pitluck S."/>
            <person name="Pritham E.J."/>
            <person name="Rechtsteiner A."/>
            <person name="Rho M."/>
            <person name="Rogozin I.B."/>
            <person name="Sakarya O."/>
            <person name="Salamov A."/>
            <person name="Schaack S."/>
            <person name="Shapiro H."/>
            <person name="Shiga Y."/>
            <person name="Skalitzky C."/>
            <person name="Smith Z."/>
            <person name="Souvorov A."/>
            <person name="Sung W."/>
            <person name="Tang Z."/>
            <person name="Tsuchiya D."/>
            <person name="Tu H."/>
            <person name="Vos H."/>
            <person name="Wang M."/>
            <person name="Wolf Y.I."/>
            <person name="Yamagata H."/>
            <person name="Yamada T."/>
            <person name="Ye Y."/>
            <person name="Shaw J.R."/>
            <person name="Andrews J."/>
            <person name="Crease T.J."/>
            <person name="Tang H."/>
            <person name="Lucas S.M."/>
            <person name="Robertson H.M."/>
            <person name="Bork P."/>
            <person name="Koonin E.V."/>
            <person name="Zdobnov E.M."/>
            <person name="Grigoriev I.V."/>
            <person name="Lynch M."/>
            <person name="Boore J.L."/>
        </authorList>
    </citation>
    <scope>NUCLEOTIDE SEQUENCE [LARGE SCALE GENOMIC DNA]</scope>
</reference>
<keyword evidence="3" id="KW-1185">Reference proteome</keyword>
<keyword evidence="1" id="KW-0732">Signal</keyword>
<name>E9G8B6_DAPPU</name>
<dbReference type="Proteomes" id="UP000000305">
    <property type="component" value="Unassembled WGS sequence"/>
</dbReference>
<feature type="chain" id="PRO_5003236744" evidence="1">
    <location>
        <begin position="20"/>
        <end position="311"/>
    </location>
</feature>
<gene>
    <name evidence="2" type="ORF">DAPPUDRAFT_99798</name>
</gene>
<evidence type="ECO:0000313" key="3">
    <source>
        <dbReference type="Proteomes" id="UP000000305"/>
    </source>
</evidence>
<evidence type="ECO:0000256" key="1">
    <source>
        <dbReference type="SAM" id="SignalP"/>
    </source>
</evidence>
<dbReference type="PhylomeDB" id="E9G8B6"/>
<dbReference type="HOGENOM" id="CLU_928312_0_0_1"/>
<accession>E9G8B6</accession>
<organism evidence="2 3">
    <name type="scientific">Daphnia pulex</name>
    <name type="common">Water flea</name>
    <dbReference type="NCBI Taxonomy" id="6669"/>
    <lineage>
        <taxon>Eukaryota</taxon>
        <taxon>Metazoa</taxon>
        <taxon>Ecdysozoa</taxon>
        <taxon>Arthropoda</taxon>
        <taxon>Crustacea</taxon>
        <taxon>Branchiopoda</taxon>
        <taxon>Diplostraca</taxon>
        <taxon>Cladocera</taxon>
        <taxon>Anomopoda</taxon>
        <taxon>Daphniidae</taxon>
        <taxon>Daphnia</taxon>
    </lineage>
</organism>
<sequence>MFRYGLLLLIACSVAAIAAEEWNVEDRQLACAGTLVTNADGTRSCVTQIGVSSTGYPIYKVTNQNTGVTTYVTQTGVSPTGQPIFNTSNTYPMTNYVNTCTGTLVTNLNTGVTSYVTQTGVNASGQPVYSVTPTYPASTTTAATTCAGTTVTNSDGTRSCVTQVGTSNTGYPINQVTNLNTGATNYVQQTGVSPTNQPTYCKPATYPVNTNYACAGTTVTNSDGTKSCVTQVGTSTSGYPISQVTNLNTGVTSYVEQTGISSTGQPTYSVTPYFPTNSLATTLAPATTTAAPLTTAVPVTTAAPVPNPFVY</sequence>
<dbReference type="STRING" id="6669.E9G8B6"/>
<dbReference type="EMBL" id="GL732535">
    <property type="protein sequence ID" value="EFX83949.1"/>
    <property type="molecule type" value="Genomic_DNA"/>
</dbReference>
<dbReference type="InParanoid" id="E9G8B6"/>
<dbReference type="OrthoDB" id="6366221at2759"/>
<evidence type="ECO:0000313" key="2">
    <source>
        <dbReference type="EMBL" id="EFX83949.1"/>
    </source>
</evidence>
<feature type="signal peptide" evidence="1">
    <location>
        <begin position="1"/>
        <end position="19"/>
    </location>
</feature>
<dbReference type="KEGG" id="dpx:DAPPUDRAFT_99798"/>
<proteinExistence type="predicted"/>
<dbReference type="AlphaFoldDB" id="E9G8B6"/>
<protein>
    <submittedName>
        <fullName evidence="2">Uncharacterized protein</fullName>
    </submittedName>
</protein>